<protein>
    <submittedName>
        <fullName evidence="2">Uncharacterized protein</fullName>
    </submittedName>
</protein>
<organism evidence="2 3">
    <name type="scientific">Byssothecium circinans</name>
    <dbReference type="NCBI Taxonomy" id="147558"/>
    <lineage>
        <taxon>Eukaryota</taxon>
        <taxon>Fungi</taxon>
        <taxon>Dikarya</taxon>
        <taxon>Ascomycota</taxon>
        <taxon>Pezizomycotina</taxon>
        <taxon>Dothideomycetes</taxon>
        <taxon>Pleosporomycetidae</taxon>
        <taxon>Pleosporales</taxon>
        <taxon>Massarineae</taxon>
        <taxon>Massarinaceae</taxon>
        <taxon>Byssothecium</taxon>
    </lineage>
</organism>
<keyword evidence="3" id="KW-1185">Reference proteome</keyword>
<keyword evidence="1" id="KW-0812">Transmembrane</keyword>
<feature type="transmembrane region" description="Helical" evidence="1">
    <location>
        <begin position="125"/>
        <end position="153"/>
    </location>
</feature>
<proteinExistence type="predicted"/>
<reference evidence="2" key="1">
    <citation type="journal article" date="2020" name="Stud. Mycol.">
        <title>101 Dothideomycetes genomes: a test case for predicting lifestyles and emergence of pathogens.</title>
        <authorList>
            <person name="Haridas S."/>
            <person name="Albert R."/>
            <person name="Binder M."/>
            <person name="Bloem J."/>
            <person name="Labutti K."/>
            <person name="Salamov A."/>
            <person name="Andreopoulos B."/>
            <person name="Baker S."/>
            <person name="Barry K."/>
            <person name="Bills G."/>
            <person name="Bluhm B."/>
            <person name="Cannon C."/>
            <person name="Castanera R."/>
            <person name="Culley D."/>
            <person name="Daum C."/>
            <person name="Ezra D."/>
            <person name="Gonzalez J."/>
            <person name="Henrissat B."/>
            <person name="Kuo A."/>
            <person name="Liang C."/>
            <person name="Lipzen A."/>
            <person name="Lutzoni F."/>
            <person name="Magnuson J."/>
            <person name="Mondo S."/>
            <person name="Nolan M."/>
            <person name="Ohm R."/>
            <person name="Pangilinan J."/>
            <person name="Park H.-J."/>
            <person name="Ramirez L."/>
            <person name="Alfaro M."/>
            <person name="Sun H."/>
            <person name="Tritt A."/>
            <person name="Yoshinaga Y."/>
            <person name="Zwiers L.-H."/>
            <person name="Turgeon B."/>
            <person name="Goodwin S."/>
            <person name="Spatafora J."/>
            <person name="Crous P."/>
            <person name="Grigoriev I."/>
        </authorList>
    </citation>
    <scope>NUCLEOTIDE SEQUENCE</scope>
    <source>
        <strain evidence="2">CBS 675.92</strain>
    </source>
</reference>
<keyword evidence="1" id="KW-1133">Transmembrane helix</keyword>
<sequence>MGNSASLAGYSRKFLLRDIHIRQDNCTSLISEGFSPEAFFLALPTLSTGAAIGIGILLVLFYFAWMLNATYLLKRYIHENVLLKLIQRYQSAPGSRSPSRRLWDFSLWTLYFMFAPSTRGRPIEYANLVALMTGFFILAGVATLFPQAVYWLYSRKLKITARLVYGNLQSLCNTNTVYRFFNNEQ</sequence>
<evidence type="ECO:0000313" key="2">
    <source>
        <dbReference type="EMBL" id="KAF1950657.1"/>
    </source>
</evidence>
<keyword evidence="1" id="KW-0472">Membrane</keyword>
<dbReference type="Proteomes" id="UP000800035">
    <property type="component" value="Unassembled WGS sequence"/>
</dbReference>
<evidence type="ECO:0000256" key="1">
    <source>
        <dbReference type="SAM" id="Phobius"/>
    </source>
</evidence>
<name>A0A6A5TNZ6_9PLEO</name>
<evidence type="ECO:0000313" key="3">
    <source>
        <dbReference type="Proteomes" id="UP000800035"/>
    </source>
</evidence>
<accession>A0A6A5TNZ6</accession>
<dbReference type="EMBL" id="ML977024">
    <property type="protein sequence ID" value="KAF1950657.1"/>
    <property type="molecule type" value="Genomic_DNA"/>
</dbReference>
<feature type="transmembrane region" description="Helical" evidence="1">
    <location>
        <begin position="38"/>
        <end position="65"/>
    </location>
</feature>
<gene>
    <name evidence="2" type="ORF">CC80DRAFT_227252</name>
</gene>
<dbReference type="AlphaFoldDB" id="A0A6A5TNZ6"/>